<reference evidence="2" key="1">
    <citation type="submission" date="2018-05" db="EMBL/GenBank/DDBJ databases">
        <title>Draft genome of Mucuna pruriens seed.</title>
        <authorList>
            <person name="Nnadi N.E."/>
            <person name="Vos R."/>
            <person name="Hasami M.H."/>
            <person name="Devisetty U.K."/>
            <person name="Aguiy J.C."/>
        </authorList>
    </citation>
    <scope>NUCLEOTIDE SEQUENCE [LARGE SCALE GENOMIC DNA]</scope>
    <source>
        <strain evidence="2">JCA_2017</strain>
    </source>
</reference>
<evidence type="ECO:0000313" key="3">
    <source>
        <dbReference type="Proteomes" id="UP000257109"/>
    </source>
</evidence>
<gene>
    <name evidence="2" type="ORF">CR513_43869</name>
</gene>
<evidence type="ECO:0000256" key="1">
    <source>
        <dbReference type="SAM" id="MobiDB-lite"/>
    </source>
</evidence>
<feature type="region of interest" description="Disordered" evidence="1">
    <location>
        <begin position="169"/>
        <end position="221"/>
    </location>
</feature>
<name>A0A371FCZ2_MUCPR</name>
<proteinExistence type="predicted"/>
<evidence type="ECO:0008006" key="4">
    <source>
        <dbReference type="Google" id="ProtNLM"/>
    </source>
</evidence>
<dbReference type="Proteomes" id="UP000257109">
    <property type="component" value="Unassembled WGS sequence"/>
</dbReference>
<feature type="compositionally biased region" description="Basic and acidic residues" evidence="1">
    <location>
        <begin position="205"/>
        <end position="214"/>
    </location>
</feature>
<dbReference type="EMBL" id="QJKJ01009605">
    <property type="protein sequence ID" value="RDX76165.1"/>
    <property type="molecule type" value="Genomic_DNA"/>
</dbReference>
<protein>
    <recommendedName>
        <fullName evidence="4">Retrotransposon gag domain-containing protein</fullName>
    </recommendedName>
</protein>
<accession>A0A371FCZ2</accession>
<dbReference type="PANTHER" id="PTHR33240:SF15">
    <property type="entry name" value="GAG-PRO-LIKE PROTEIN"/>
    <property type="match status" value="1"/>
</dbReference>
<keyword evidence="3" id="KW-1185">Reference proteome</keyword>
<evidence type="ECO:0000313" key="2">
    <source>
        <dbReference type="EMBL" id="RDX76165.1"/>
    </source>
</evidence>
<sequence>VPQICIINRPTQSAPTPPIFWGQPFSEEIDYTPILANFRELTPMPIYKLSKPKCILVGNDALNCKLFPSTLGGVAMQWLSGLVRTIRTFSELATLFISQFAANKAKRLEVTNLFDIKQMKDENLKFNNSTVQVNNLDQNFFFQGLPKGTTCQPIQRLVSIKKIVHHGRNKSLDKKQEADNKRTRLGLSWPGPRPAMNQTNKRSRGREAERKKQVETTPQRLLSSSLPYPEATLWGKFGIDKRDPVICFTNEDYEGTPPHQDDPMVISLIVVDYKIERVLIDQGSFANVLHWPTFQKLGLSTFCLEECSGTLFGFVGEQVEIRGMMEIKILFGVGASVRSIPVTYIVVNTWAFYNMIIGCPTLNRL</sequence>
<dbReference type="AlphaFoldDB" id="A0A371FCZ2"/>
<dbReference type="OrthoDB" id="1745575at2759"/>
<organism evidence="2 3">
    <name type="scientific">Mucuna pruriens</name>
    <name type="common">Velvet bean</name>
    <name type="synonym">Dolichos pruriens</name>
    <dbReference type="NCBI Taxonomy" id="157652"/>
    <lineage>
        <taxon>Eukaryota</taxon>
        <taxon>Viridiplantae</taxon>
        <taxon>Streptophyta</taxon>
        <taxon>Embryophyta</taxon>
        <taxon>Tracheophyta</taxon>
        <taxon>Spermatophyta</taxon>
        <taxon>Magnoliopsida</taxon>
        <taxon>eudicotyledons</taxon>
        <taxon>Gunneridae</taxon>
        <taxon>Pentapetalae</taxon>
        <taxon>rosids</taxon>
        <taxon>fabids</taxon>
        <taxon>Fabales</taxon>
        <taxon>Fabaceae</taxon>
        <taxon>Papilionoideae</taxon>
        <taxon>50 kb inversion clade</taxon>
        <taxon>NPAAA clade</taxon>
        <taxon>indigoferoid/millettioid clade</taxon>
        <taxon>Phaseoleae</taxon>
        <taxon>Mucuna</taxon>
    </lineage>
</organism>
<comment type="caution">
    <text evidence="2">The sequence shown here is derived from an EMBL/GenBank/DDBJ whole genome shotgun (WGS) entry which is preliminary data.</text>
</comment>
<dbReference type="CDD" id="cd00303">
    <property type="entry name" value="retropepsin_like"/>
    <property type="match status" value="1"/>
</dbReference>
<dbReference type="PANTHER" id="PTHR33240">
    <property type="entry name" value="OS08G0508500 PROTEIN"/>
    <property type="match status" value="1"/>
</dbReference>
<feature type="compositionally biased region" description="Basic and acidic residues" evidence="1">
    <location>
        <begin position="170"/>
        <end position="182"/>
    </location>
</feature>
<feature type="non-terminal residue" evidence="2">
    <location>
        <position position="1"/>
    </location>
</feature>